<dbReference type="AlphaFoldDB" id="A0A6S6R116"/>
<dbReference type="KEGG" id="acel:acsn021_08110"/>
<sequence>MEEIWSLDAFRKVRIWINEYPNVKQSEKSTYEIKYQGDKRINWFNGIMCVELFIAPRAASNYAMLNMEFVKNDSNEFAIIYNINKSDGLKFESKVASTNDEVLEGISKEYLDCFTELCNKMTDYKLPSGILNISGGACGKIGTSAMTIRKVFDIMIKIFSSNYSDNFDDAVKDLILVECKK</sequence>
<evidence type="ECO:0000313" key="1">
    <source>
        <dbReference type="EMBL" id="BCJ93242.1"/>
    </source>
</evidence>
<dbReference type="EMBL" id="AP023367">
    <property type="protein sequence ID" value="BCJ93242.1"/>
    <property type="molecule type" value="Genomic_DNA"/>
</dbReference>
<evidence type="ECO:0000313" key="2">
    <source>
        <dbReference type="Proteomes" id="UP000515561"/>
    </source>
</evidence>
<accession>A0A6S6R116</accession>
<reference evidence="1 2" key="1">
    <citation type="journal article" date="2016" name="Int. J. Syst. Evol. Microbiol.">
        <title>Descriptions of Anaerotaenia torta gen. nov., sp. nov. and Anaerocolumna cellulosilytica gen. nov., sp. nov. isolated from a methanogenic reactor of cattle waste.</title>
        <authorList>
            <person name="Uek A."/>
            <person name="Ohtaki Y."/>
            <person name="Kaku N."/>
            <person name="Ueki K."/>
        </authorList>
    </citation>
    <scope>NUCLEOTIDE SEQUENCE [LARGE SCALE GENOMIC DNA]</scope>
    <source>
        <strain evidence="1 2">SN021</strain>
    </source>
</reference>
<gene>
    <name evidence="1" type="ORF">acsn021_08110</name>
</gene>
<proteinExistence type="predicted"/>
<dbReference type="RefSeq" id="WP_184096131.1">
    <property type="nucleotide sequence ID" value="NZ_AP023367.1"/>
</dbReference>
<protein>
    <submittedName>
        <fullName evidence="1">Uncharacterized protein</fullName>
    </submittedName>
</protein>
<name>A0A6S6R116_9FIRM</name>
<organism evidence="1 2">
    <name type="scientific">Anaerocolumna cellulosilytica</name>
    <dbReference type="NCBI Taxonomy" id="433286"/>
    <lineage>
        <taxon>Bacteria</taxon>
        <taxon>Bacillati</taxon>
        <taxon>Bacillota</taxon>
        <taxon>Clostridia</taxon>
        <taxon>Lachnospirales</taxon>
        <taxon>Lachnospiraceae</taxon>
        <taxon>Anaerocolumna</taxon>
    </lineage>
</organism>
<keyword evidence="2" id="KW-1185">Reference proteome</keyword>
<dbReference type="Proteomes" id="UP000515561">
    <property type="component" value="Chromosome"/>
</dbReference>